<gene>
    <name evidence="2" type="ORF">BN980_GECA11s00604g</name>
</gene>
<keyword evidence="1" id="KW-0812">Transmembrane</keyword>
<accession>A0A0J9XDH0</accession>
<reference evidence="2" key="1">
    <citation type="submission" date="2014-03" db="EMBL/GenBank/DDBJ databases">
        <authorList>
            <person name="Casaregola S."/>
        </authorList>
    </citation>
    <scope>NUCLEOTIDE SEQUENCE [LARGE SCALE GENOMIC DNA]</scope>
    <source>
        <strain evidence="2">CLIB 918</strain>
    </source>
</reference>
<keyword evidence="1" id="KW-1133">Transmembrane helix</keyword>
<keyword evidence="1" id="KW-0472">Membrane</keyword>
<proteinExistence type="predicted"/>
<protein>
    <submittedName>
        <fullName evidence="2">Uncharacterized protein</fullName>
    </submittedName>
</protein>
<name>A0A0J9XDH0_GEOCN</name>
<evidence type="ECO:0000313" key="2">
    <source>
        <dbReference type="EMBL" id="CDO55403.1"/>
    </source>
</evidence>
<keyword evidence="3" id="KW-1185">Reference proteome</keyword>
<dbReference type="Proteomes" id="UP000242525">
    <property type="component" value="Unassembled WGS sequence"/>
</dbReference>
<evidence type="ECO:0000256" key="1">
    <source>
        <dbReference type="SAM" id="Phobius"/>
    </source>
</evidence>
<organism evidence="2 3">
    <name type="scientific">Geotrichum candidum</name>
    <name type="common">Oospora lactis</name>
    <name type="synonym">Dipodascus geotrichum</name>
    <dbReference type="NCBI Taxonomy" id="1173061"/>
    <lineage>
        <taxon>Eukaryota</taxon>
        <taxon>Fungi</taxon>
        <taxon>Dikarya</taxon>
        <taxon>Ascomycota</taxon>
        <taxon>Saccharomycotina</taxon>
        <taxon>Dipodascomycetes</taxon>
        <taxon>Dipodascales</taxon>
        <taxon>Dipodascaceae</taxon>
        <taxon>Geotrichum</taxon>
    </lineage>
</organism>
<evidence type="ECO:0000313" key="3">
    <source>
        <dbReference type="Proteomes" id="UP000242525"/>
    </source>
</evidence>
<dbReference type="EMBL" id="CCBN010000011">
    <property type="protein sequence ID" value="CDO55403.1"/>
    <property type="molecule type" value="Genomic_DNA"/>
</dbReference>
<sequence>MPLSFQLIIPFFFLFNTLFSLLIHPFLVFNFTILFIQSSFLQKYSFNSFSPSTPLVINQMATAHGSFFFTFQSWAPSNQSPGTTTTAADQPTPRIVCHPKNKPRPPPKTTFPELYLTVTAVFYMIYAVIEWISVLTDLKHSLTLRTVFMEFIDVCALEINWGILIALDGVLARLKKENKKKKAQ</sequence>
<feature type="transmembrane region" description="Helical" evidence="1">
    <location>
        <begin position="114"/>
        <end position="135"/>
    </location>
</feature>
<feature type="transmembrane region" description="Helical" evidence="1">
    <location>
        <begin position="12"/>
        <end position="36"/>
    </location>
</feature>
<comment type="caution">
    <text evidence="2">The sequence shown here is derived from an EMBL/GenBank/DDBJ whole genome shotgun (WGS) entry which is preliminary data.</text>
</comment>
<dbReference type="AlphaFoldDB" id="A0A0J9XDH0"/>